<feature type="chain" id="PRO_5046245945" description="Thiol:disulfide interchange protein DsbD N-terminal domain-containing protein" evidence="1">
    <location>
        <begin position="20"/>
        <end position="149"/>
    </location>
</feature>
<dbReference type="Pfam" id="PF11412">
    <property type="entry name" value="DsbD_N"/>
    <property type="match status" value="1"/>
</dbReference>
<evidence type="ECO:0000256" key="1">
    <source>
        <dbReference type="SAM" id="SignalP"/>
    </source>
</evidence>
<dbReference type="EMBL" id="JAACJS010000015">
    <property type="protein sequence ID" value="NCI51540.1"/>
    <property type="molecule type" value="Genomic_DNA"/>
</dbReference>
<keyword evidence="1" id="KW-0732">Signal</keyword>
<comment type="caution">
    <text evidence="3">The sequence shown here is derived from an EMBL/GenBank/DDBJ whole genome shotgun (WGS) entry which is preliminary data.</text>
</comment>
<feature type="domain" description="Thiol:disulfide interchange protein DsbD N-terminal" evidence="2">
    <location>
        <begin position="34"/>
        <end position="146"/>
    </location>
</feature>
<dbReference type="RefSeq" id="WP_161819820.1">
    <property type="nucleotide sequence ID" value="NZ_JAACJS010000015.1"/>
</dbReference>
<reference evidence="3 4" key="1">
    <citation type="submission" date="2020-01" db="EMBL/GenBank/DDBJ databases">
        <title>Genome analysis.</title>
        <authorList>
            <person name="Wu S."/>
            <person name="Wang G."/>
        </authorList>
    </citation>
    <scope>NUCLEOTIDE SEQUENCE [LARGE SCALE GENOMIC DNA]</scope>
    <source>
        <strain evidence="3 4">SYL130</strain>
    </source>
</reference>
<name>A0ABW9ZYC7_9BACT</name>
<evidence type="ECO:0000313" key="3">
    <source>
        <dbReference type="EMBL" id="NCI51540.1"/>
    </source>
</evidence>
<dbReference type="Proteomes" id="UP000753802">
    <property type="component" value="Unassembled WGS sequence"/>
</dbReference>
<feature type="signal peptide" evidence="1">
    <location>
        <begin position="1"/>
        <end position="19"/>
    </location>
</feature>
<accession>A0ABW9ZYC7</accession>
<proteinExistence type="predicted"/>
<dbReference type="Gene3D" id="2.60.40.1250">
    <property type="entry name" value="Thiol:disulfide interchange protein DsbD, N-terminal domain"/>
    <property type="match status" value="1"/>
</dbReference>
<organism evidence="3 4">
    <name type="scientific">Sediminibacterium roseum</name>
    <dbReference type="NCBI Taxonomy" id="1978412"/>
    <lineage>
        <taxon>Bacteria</taxon>
        <taxon>Pseudomonadati</taxon>
        <taxon>Bacteroidota</taxon>
        <taxon>Chitinophagia</taxon>
        <taxon>Chitinophagales</taxon>
        <taxon>Chitinophagaceae</taxon>
        <taxon>Sediminibacterium</taxon>
    </lineage>
</organism>
<evidence type="ECO:0000259" key="2">
    <source>
        <dbReference type="Pfam" id="PF11412"/>
    </source>
</evidence>
<dbReference type="InterPro" id="IPR036929">
    <property type="entry name" value="DsbDN_sf"/>
</dbReference>
<gene>
    <name evidence="3" type="ORF">GWC95_16545</name>
</gene>
<dbReference type="InterPro" id="IPR028250">
    <property type="entry name" value="DsbDN"/>
</dbReference>
<evidence type="ECO:0000313" key="4">
    <source>
        <dbReference type="Proteomes" id="UP000753802"/>
    </source>
</evidence>
<sequence>MKKIILALSFMAIAMISFSQENPVSWTYEAKKKTADTYEVTITASVGHPWHIYSQNTPDGGPIPTKFTFKANPLLTKNGTLKELGKLEKRHDANFGVDVLSYSDKVQWVQTVKVKGGVKTNLSGTIEYMVCDDSHCLPPTKKSFDVKLQ</sequence>
<protein>
    <recommendedName>
        <fullName evidence="2">Thiol:disulfide interchange protein DsbD N-terminal domain-containing protein</fullName>
    </recommendedName>
</protein>
<keyword evidence="4" id="KW-1185">Reference proteome</keyword>